<dbReference type="CDD" id="cd00564">
    <property type="entry name" value="TMP_TenI"/>
    <property type="match status" value="1"/>
</dbReference>
<dbReference type="InterPro" id="IPR034291">
    <property type="entry name" value="TMP_synthase"/>
</dbReference>
<comment type="catalytic activity">
    <reaction evidence="10">
        <text>2-[(2R,5Z)-2-carboxy-4-methylthiazol-5(2H)-ylidene]ethyl phosphate + 4-amino-2-methyl-5-(diphosphooxymethyl)pyrimidine + 2 H(+) = thiamine phosphate + CO2 + diphosphate</text>
        <dbReference type="Rhea" id="RHEA:47844"/>
        <dbReference type="ChEBI" id="CHEBI:15378"/>
        <dbReference type="ChEBI" id="CHEBI:16526"/>
        <dbReference type="ChEBI" id="CHEBI:33019"/>
        <dbReference type="ChEBI" id="CHEBI:37575"/>
        <dbReference type="ChEBI" id="CHEBI:57841"/>
        <dbReference type="ChEBI" id="CHEBI:62899"/>
        <dbReference type="EC" id="2.5.1.3"/>
    </reaction>
</comment>
<evidence type="ECO:0000313" key="13">
    <source>
        <dbReference type="EMBL" id="VAX39951.1"/>
    </source>
</evidence>
<keyword evidence="5" id="KW-0479">Metal-binding</keyword>
<proteinExistence type="inferred from homology"/>
<accession>A0A3B1DLZ5</accession>
<evidence type="ECO:0000256" key="5">
    <source>
        <dbReference type="ARBA" id="ARBA00022723"/>
    </source>
</evidence>
<evidence type="ECO:0000256" key="9">
    <source>
        <dbReference type="ARBA" id="ARBA00047851"/>
    </source>
</evidence>
<comment type="cofactor">
    <cofactor evidence="1">
        <name>Mg(2+)</name>
        <dbReference type="ChEBI" id="CHEBI:18420"/>
    </cofactor>
</comment>
<feature type="domain" description="Thiamine phosphate synthase/TenI" evidence="11">
    <location>
        <begin position="152"/>
        <end position="331"/>
    </location>
</feature>
<dbReference type="Pfam" id="PF17792">
    <property type="entry name" value="ThiD2"/>
    <property type="match status" value="1"/>
</dbReference>
<dbReference type="InterPro" id="IPR022998">
    <property type="entry name" value="ThiamineP_synth_TenI"/>
</dbReference>
<keyword evidence="6" id="KW-0460">Magnesium</keyword>
<evidence type="ECO:0000256" key="1">
    <source>
        <dbReference type="ARBA" id="ARBA00001946"/>
    </source>
</evidence>
<keyword evidence="7" id="KW-0784">Thiamine biosynthesis</keyword>
<dbReference type="EC" id="2.5.1.3" evidence="3"/>
<comment type="catalytic activity">
    <reaction evidence="9">
        <text>2-(2-carboxy-4-methylthiazol-5-yl)ethyl phosphate + 4-amino-2-methyl-5-(diphosphooxymethyl)pyrimidine + 2 H(+) = thiamine phosphate + CO2 + diphosphate</text>
        <dbReference type="Rhea" id="RHEA:47848"/>
        <dbReference type="ChEBI" id="CHEBI:15378"/>
        <dbReference type="ChEBI" id="CHEBI:16526"/>
        <dbReference type="ChEBI" id="CHEBI:33019"/>
        <dbReference type="ChEBI" id="CHEBI:37575"/>
        <dbReference type="ChEBI" id="CHEBI:57841"/>
        <dbReference type="ChEBI" id="CHEBI:62890"/>
        <dbReference type="EC" id="2.5.1.3"/>
    </reaction>
</comment>
<comment type="catalytic activity">
    <reaction evidence="8">
        <text>4-methyl-5-(2-phosphooxyethyl)-thiazole + 4-amino-2-methyl-5-(diphosphooxymethyl)pyrimidine + H(+) = thiamine phosphate + diphosphate</text>
        <dbReference type="Rhea" id="RHEA:22328"/>
        <dbReference type="ChEBI" id="CHEBI:15378"/>
        <dbReference type="ChEBI" id="CHEBI:33019"/>
        <dbReference type="ChEBI" id="CHEBI:37575"/>
        <dbReference type="ChEBI" id="CHEBI:57841"/>
        <dbReference type="ChEBI" id="CHEBI:58296"/>
        <dbReference type="EC" id="2.5.1.3"/>
    </reaction>
</comment>
<dbReference type="InterPro" id="IPR036206">
    <property type="entry name" value="ThiamineP_synth_sf"/>
</dbReference>
<evidence type="ECO:0000256" key="4">
    <source>
        <dbReference type="ARBA" id="ARBA00022679"/>
    </source>
</evidence>
<dbReference type="PANTHER" id="PTHR20857">
    <property type="entry name" value="THIAMINE-PHOSPHATE PYROPHOSPHORYLASE"/>
    <property type="match status" value="1"/>
</dbReference>
<organism evidence="13">
    <name type="scientific">hydrothermal vent metagenome</name>
    <dbReference type="NCBI Taxonomy" id="652676"/>
    <lineage>
        <taxon>unclassified sequences</taxon>
        <taxon>metagenomes</taxon>
        <taxon>ecological metagenomes</taxon>
    </lineage>
</organism>
<keyword evidence="4 13" id="KW-0808">Transferase</keyword>
<dbReference type="NCBIfam" id="TIGR00693">
    <property type="entry name" value="thiE"/>
    <property type="match status" value="1"/>
</dbReference>
<name>A0A3B1DLZ5_9ZZZZ</name>
<dbReference type="GO" id="GO:0009228">
    <property type="term" value="P:thiamine biosynthetic process"/>
    <property type="evidence" value="ECO:0007669"/>
    <property type="project" value="UniProtKB-KW"/>
</dbReference>
<dbReference type="NCBIfam" id="NF002727">
    <property type="entry name" value="PRK02615.1"/>
    <property type="match status" value="1"/>
</dbReference>
<evidence type="ECO:0000256" key="2">
    <source>
        <dbReference type="ARBA" id="ARBA00005165"/>
    </source>
</evidence>
<dbReference type="PIRSF" id="PIRSF000512">
    <property type="entry name" value="TMP_PPase_Cyanobac_prd"/>
    <property type="match status" value="1"/>
</dbReference>
<dbReference type="GO" id="GO:0005737">
    <property type="term" value="C:cytoplasm"/>
    <property type="evidence" value="ECO:0007669"/>
    <property type="project" value="TreeGrafter"/>
</dbReference>
<dbReference type="HAMAP" id="MF_00097">
    <property type="entry name" value="TMP_synthase"/>
    <property type="match status" value="1"/>
</dbReference>
<dbReference type="AlphaFoldDB" id="A0A3B1DLZ5"/>
<dbReference type="FunFam" id="3.20.20.70:FF:000096">
    <property type="entry name" value="Thiamine-phosphate synthase"/>
    <property type="match status" value="1"/>
</dbReference>
<dbReference type="EMBL" id="UOGL01000388">
    <property type="protein sequence ID" value="VAX39951.1"/>
    <property type="molecule type" value="Genomic_DNA"/>
</dbReference>
<dbReference type="SUPFAM" id="SSF51391">
    <property type="entry name" value="Thiamin phosphate synthase"/>
    <property type="match status" value="1"/>
</dbReference>
<dbReference type="PANTHER" id="PTHR20857:SF15">
    <property type="entry name" value="THIAMINE-PHOSPHATE SYNTHASE"/>
    <property type="match status" value="1"/>
</dbReference>
<evidence type="ECO:0000256" key="8">
    <source>
        <dbReference type="ARBA" id="ARBA00047334"/>
    </source>
</evidence>
<reference evidence="13" key="1">
    <citation type="submission" date="2018-06" db="EMBL/GenBank/DDBJ databases">
        <authorList>
            <person name="Zhirakovskaya E."/>
        </authorList>
    </citation>
    <scope>NUCLEOTIDE SEQUENCE</scope>
</reference>
<evidence type="ECO:0000259" key="12">
    <source>
        <dbReference type="Pfam" id="PF17792"/>
    </source>
</evidence>
<dbReference type="Pfam" id="PF02581">
    <property type="entry name" value="TMP-TENI"/>
    <property type="match status" value="1"/>
</dbReference>
<dbReference type="UniPathway" id="UPA00060">
    <property type="reaction ID" value="UER00141"/>
</dbReference>
<dbReference type="GO" id="GO:0009229">
    <property type="term" value="P:thiamine diphosphate biosynthetic process"/>
    <property type="evidence" value="ECO:0007669"/>
    <property type="project" value="UniProtKB-UniPathway"/>
</dbReference>
<dbReference type="InterPro" id="IPR016229">
    <property type="entry name" value="TMP_synthase_cyanobac_bac"/>
</dbReference>
<sequence>MHSSHSENIVTYRILDAAANRAREGLRVLEEYVRFVQDDADLSSQLKNCRHQLATILQAIDLNTLLKSRETLQDVGTSISTATESERASLASVVTANFKRLQEALRTLEEYSKLISPTAAEEISQLRYTTYTLEKAITNSSRNQQVFEGRSLYLLLTAKSCQQEIEFVLQEALAGGVDIVQLREKKMNDGDLLPLARKVCQITKQAGALFIMNDRPDIALLANADGLHIGQEELSVKEARKIVGADSLIGVSTHDIEQAKQAVLDGADYLGVGPTFPSKTKSFDNFSGLPFIQQVANEISLPWFAIGGISEENLSDVINAGASRIAVSHAICRNNKPQQAAKQLKKKLATNSTTQKTK</sequence>
<comment type="pathway">
    <text evidence="2">Cofactor biosynthesis; thiamine diphosphate biosynthesis; thiamine phosphate from 4-amino-2-methyl-5-diphosphomethylpyrimidine and 4-methyl-5-(2-phosphoethyl)-thiazole: step 1/1.</text>
</comment>
<evidence type="ECO:0000256" key="10">
    <source>
        <dbReference type="ARBA" id="ARBA00047883"/>
    </source>
</evidence>
<gene>
    <name evidence="13" type="ORF">MNBD_PLANCTO02-1605</name>
</gene>
<protein>
    <recommendedName>
        <fullName evidence="3">thiamine phosphate synthase</fullName>
        <ecNumber evidence="3">2.5.1.3</ecNumber>
    </recommendedName>
</protein>
<evidence type="ECO:0000259" key="11">
    <source>
        <dbReference type="Pfam" id="PF02581"/>
    </source>
</evidence>
<evidence type="ECO:0000256" key="3">
    <source>
        <dbReference type="ARBA" id="ARBA00012830"/>
    </source>
</evidence>
<dbReference type="GO" id="GO:0046872">
    <property type="term" value="F:metal ion binding"/>
    <property type="evidence" value="ECO:0007669"/>
    <property type="project" value="UniProtKB-KW"/>
</dbReference>
<dbReference type="InterPro" id="IPR013785">
    <property type="entry name" value="Aldolase_TIM"/>
</dbReference>
<dbReference type="GO" id="GO:0004789">
    <property type="term" value="F:thiamine-phosphate diphosphorylase activity"/>
    <property type="evidence" value="ECO:0007669"/>
    <property type="project" value="UniProtKB-EC"/>
</dbReference>
<dbReference type="Gene3D" id="3.20.20.70">
    <property type="entry name" value="Aldolase class I"/>
    <property type="match status" value="1"/>
</dbReference>
<evidence type="ECO:0000256" key="7">
    <source>
        <dbReference type="ARBA" id="ARBA00022977"/>
    </source>
</evidence>
<dbReference type="InterPro" id="IPR041397">
    <property type="entry name" value="ThiD2"/>
</dbReference>
<feature type="domain" description="ThiD2" evidence="12">
    <location>
        <begin position="13"/>
        <end position="135"/>
    </location>
</feature>
<evidence type="ECO:0000256" key="6">
    <source>
        <dbReference type="ARBA" id="ARBA00022842"/>
    </source>
</evidence>